<gene>
    <name evidence="7" type="ORF">PT974_01466</name>
</gene>
<comment type="similarity">
    <text evidence="2">Belongs to the cytochrome P450 family.</text>
</comment>
<comment type="caution">
    <text evidence="7">The sequence shown here is derived from an EMBL/GenBank/DDBJ whole genome shotgun (WGS) entry which is preliminary data.</text>
</comment>
<dbReference type="SUPFAM" id="SSF48264">
    <property type="entry name" value="Cytochrome P450"/>
    <property type="match status" value="1"/>
</dbReference>
<evidence type="ECO:0000256" key="1">
    <source>
        <dbReference type="ARBA" id="ARBA00001971"/>
    </source>
</evidence>
<protein>
    <submittedName>
        <fullName evidence="7">Abscisic acid 8'-hydroxylase 3-like protein</fullName>
    </submittedName>
</protein>
<dbReference type="InterPro" id="IPR036396">
    <property type="entry name" value="Cyt_P450_sf"/>
</dbReference>
<keyword evidence="4" id="KW-0479">Metal-binding</keyword>
<accession>A0ABR0T3Q2</accession>
<comment type="cofactor">
    <cofactor evidence="1">
        <name>heme</name>
        <dbReference type="ChEBI" id="CHEBI:30413"/>
    </cofactor>
</comment>
<keyword evidence="6" id="KW-0503">Monooxygenase</keyword>
<dbReference type="PRINTS" id="PR00465">
    <property type="entry name" value="EP450IV"/>
</dbReference>
<dbReference type="InterPro" id="IPR001128">
    <property type="entry name" value="Cyt_P450"/>
</dbReference>
<keyword evidence="3" id="KW-0349">Heme</keyword>
<evidence type="ECO:0000313" key="8">
    <source>
        <dbReference type="Proteomes" id="UP001338125"/>
    </source>
</evidence>
<organism evidence="7 8">
    <name type="scientific">Cladobotryum mycophilum</name>
    <dbReference type="NCBI Taxonomy" id="491253"/>
    <lineage>
        <taxon>Eukaryota</taxon>
        <taxon>Fungi</taxon>
        <taxon>Dikarya</taxon>
        <taxon>Ascomycota</taxon>
        <taxon>Pezizomycotina</taxon>
        <taxon>Sordariomycetes</taxon>
        <taxon>Hypocreomycetidae</taxon>
        <taxon>Hypocreales</taxon>
        <taxon>Hypocreaceae</taxon>
        <taxon>Cladobotryum</taxon>
    </lineage>
</organism>
<evidence type="ECO:0000256" key="3">
    <source>
        <dbReference type="ARBA" id="ARBA00022617"/>
    </source>
</evidence>
<dbReference type="InterPro" id="IPR002403">
    <property type="entry name" value="Cyt_P450_E_grp-IV"/>
</dbReference>
<evidence type="ECO:0000256" key="5">
    <source>
        <dbReference type="ARBA" id="ARBA00023004"/>
    </source>
</evidence>
<evidence type="ECO:0000256" key="4">
    <source>
        <dbReference type="ARBA" id="ARBA00022723"/>
    </source>
</evidence>
<dbReference type="InterPro" id="IPR050529">
    <property type="entry name" value="CYP450_sterol_14alpha_dmase"/>
</dbReference>
<evidence type="ECO:0000313" key="7">
    <source>
        <dbReference type="EMBL" id="KAK5999078.1"/>
    </source>
</evidence>
<keyword evidence="8" id="KW-1185">Reference proteome</keyword>
<reference evidence="7 8" key="1">
    <citation type="submission" date="2024-01" db="EMBL/GenBank/DDBJ databases">
        <title>Complete genome of Cladobotryum mycophilum ATHUM6906.</title>
        <authorList>
            <person name="Christinaki A.C."/>
            <person name="Myridakis A.I."/>
            <person name="Kouvelis V.N."/>
        </authorList>
    </citation>
    <scope>NUCLEOTIDE SEQUENCE [LARGE SCALE GENOMIC DNA]</scope>
    <source>
        <strain evidence="7 8">ATHUM6906</strain>
    </source>
</reference>
<dbReference type="PANTHER" id="PTHR24304">
    <property type="entry name" value="CYTOCHROME P450 FAMILY 7"/>
    <property type="match status" value="1"/>
</dbReference>
<sequence>MSFNADDVLTPRQVIQAPSTSVCTPDGEILKTPVESMLNALREHGPIIGIKRNGRKQYIVSKEYTHKVLTDDSSFSFEHGMGKFLGLSWIYRLRGGAFSSDMDSLVRDFLIRRLDVITPKIWPIFEEGAAKVAKAARPAKEYENENISKCVVHLAEDMAELTGLFQNQYFLARNVAWLWRPLNWAKVILFRFPLHVGPTIARQLWADISRHKDPFKSKEETLVAFLVHRYASADGYVSFDSKLWIIALIVTVIFTSVHQTVTIMMWVTFYLALHPESQQAIRKEYGSVIESDGTNSSGPSASLQSMDAVVTDSFVREILRMKGDPLNVVRWTVKDVEMGGYTIPKDYFVFPVTYLSKRSTEFISNPHELDPNRWLEGGKTAATTGPGYLSFGIGKWPCPGRIFAVLEIRSWILALVKATRFELDGGKYHIVDPLNITSVAPRRLLIEECKDTL</sequence>
<keyword evidence="6" id="KW-0560">Oxidoreductase</keyword>
<dbReference type="PANTHER" id="PTHR24304:SF2">
    <property type="entry name" value="24-HYDROXYCHOLESTEROL 7-ALPHA-HYDROXYLASE"/>
    <property type="match status" value="1"/>
</dbReference>
<dbReference type="Proteomes" id="UP001338125">
    <property type="component" value="Unassembled WGS sequence"/>
</dbReference>
<keyword evidence="5" id="KW-0408">Iron</keyword>
<dbReference type="Pfam" id="PF00067">
    <property type="entry name" value="p450"/>
    <property type="match status" value="1"/>
</dbReference>
<name>A0ABR0T3Q2_9HYPO</name>
<dbReference type="Gene3D" id="1.10.630.10">
    <property type="entry name" value="Cytochrome P450"/>
    <property type="match status" value="1"/>
</dbReference>
<evidence type="ECO:0000256" key="2">
    <source>
        <dbReference type="ARBA" id="ARBA00010617"/>
    </source>
</evidence>
<dbReference type="CDD" id="cd00302">
    <property type="entry name" value="cytochrome_P450"/>
    <property type="match status" value="1"/>
</dbReference>
<evidence type="ECO:0000256" key="6">
    <source>
        <dbReference type="ARBA" id="ARBA00023033"/>
    </source>
</evidence>
<dbReference type="EMBL" id="JAVFKD010000001">
    <property type="protein sequence ID" value="KAK5999078.1"/>
    <property type="molecule type" value="Genomic_DNA"/>
</dbReference>
<proteinExistence type="inferred from homology"/>